<dbReference type="InterPro" id="IPR024654">
    <property type="entry name" value="Calcineurin-like_PHP_lpxH"/>
</dbReference>
<dbReference type="Gene3D" id="3.60.21.10">
    <property type="match status" value="1"/>
</dbReference>
<reference evidence="3 4" key="1">
    <citation type="submission" date="2019-02" db="EMBL/GenBank/DDBJ databases">
        <title>Deep-cultivation of Planctomycetes and their phenomic and genomic characterization uncovers novel biology.</title>
        <authorList>
            <person name="Wiegand S."/>
            <person name="Jogler M."/>
            <person name="Boedeker C."/>
            <person name="Pinto D."/>
            <person name="Vollmers J."/>
            <person name="Rivas-Marin E."/>
            <person name="Kohn T."/>
            <person name="Peeters S.H."/>
            <person name="Heuer A."/>
            <person name="Rast P."/>
            <person name="Oberbeckmann S."/>
            <person name="Bunk B."/>
            <person name="Jeske O."/>
            <person name="Meyerdierks A."/>
            <person name="Storesund J.E."/>
            <person name="Kallscheuer N."/>
            <person name="Luecker S."/>
            <person name="Lage O.M."/>
            <person name="Pohl T."/>
            <person name="Merkel B.J."/>
            <person name="Hornburger P."/>
            <person name="Mueller R.-W."/>
            <person name="Bruemmer F."/>
            <person name="Labrenz M."/>
            <person name="Spormann A.M."/>
            <person name="Op den Camp H."/>
            <person name="Overmann J."/>
            <person name="Amann R."/>
            <person name="Jetten M.S.M."/>
            <person name="Mascher T."/>
            <person name="Medema M.H."/>
            <person name="Devos D.P."/>
            <person name="Kaster A.-K."/>
            <person name="Ovreas L."/>
            <person name="Rohde M."/>
            <person name="Galperin M.Y."/>
            <person name="Jogler C."/>
        </authorList>
    </citation>
    <scope>NUCLEOTIDE SEQUENCE [LARGE SCALE GENOMIC DNA]</scope>
    <source>
        <strain evidence="3 4">KS4</strain>
    </source>
</reference>
<protein>
    <submittedName>
        <fullName evidence="3">Phosphodiesterase</fullName>
    </submittedName>
</protein>
<keyword evidence="4" id="KW-1185">Reference proteome</keyword>
<dbReference type="KEGG" id="pcor:KS4_24430"/>
<sequence length="176" mass="19269">MPILGLLSDSHGQAALTQTAVNILLDNQADILIHCGDICTPEVLDALAVNYPPSHPQAGTQVEVHLVFGNSDYNYQSLATYAHSLGLIVDHPTGYITLPDNRTLAFTHGHEHRILSTLLTQHTPFIIHGHTHRRTDFTEQSSRIINPGAFTRVSQPTVATLNTQTDKLVFHPVPSS</sequence>
<dbReference type="AlphaFoldDB" id="A0A517YVX2"/>
<comment type="similarity">
    <text evidence="1">Belongs to the metallophosphoesterase superfamily. YfcE family.</text>
</comment>
<accession>A0A517YVX2</accession>
<proteinExistence type="inferred from homology"/>
<evidence type="ECO:0000259" key="2">
    <source>
        <dbReference type="Pfam" id="PF12850"/>
    </source>
</evidence>
<dbReference type="Pfam" id="PF12850">
    <property type="entry name" value="Metallophos_2"/>
    <property type="match status" value="1"/>
</dbReference>
<dbReference type="PANTHER" id="PTHR43165">
    <property type="entry name" value="METALLOPHOSPHOESTERASE"/>
    <property type="match status" value="1"/>
</dbReference>
<feature type="domain" description="Calcineurin-like phosphoesterase" evidence="2">
    <location>
        <begin position="4"/>
        <end position="165"/>
    </location>
</feature>
<evidence type="ECO:0000313" key="4">
    <source>
        <dbReference type="Proteomes" id="UP000317369"/>
    </source>
</evidence>
<dbReference type="Proteomes" id="UP000317369">
    <property type="component" value="Chromosome"/>
</dbReference>
<evidence type="ECO:0000256" key="1">
    <source>
        <dbReference type="ARBA" id="ARBA00008950"/>
    </source>
</evidence>
<organism evidence="3 4">
    <name type="scientific">Poriferisphaera corsica</name>
    <dbReference type="NCBI Taxonomy" id="2528020"/>
    <lineage>
        <taxon>Bacteria</taxon>
        <taxon>Pseudomonadati</taxon>
        <taxon>Planctomycetota</taxon>
        <taxon>Phycisphaerae</taxon>
        <taxon>Phycisphaerales</taxon>
        <taxon>Phycisphaeraceae</taxon>
        <taxon>Poriferisphaera</taxon>
    </lineage>
</organism>
<name>A0A517YVX2_9BACT</name>
<dbReference type="RefSeq" id="WP_200761193.1">
    <property type="nucleotide sequence ID" value="NZ_CP036425.1"/>
</dbReference>
<dbReference type="PANTHER" id="PTHR43165:SF1">
    <property type="entry name" value="PHOSPHODIESTERASE MJ0936"/>
    <property type="match status" value="1"/>
</dbReference>
<dbReference type="InterPro" id="IPR053193">
    <property type="entry name" value="MetalloPDE_YfcE-like"/>
</dbReference>
<gene>
    <name evidence="3" type="ORF">KS4_24430</name>
</gene>
<dbReference type="SUPFAM" id="SSF56300">
    <property type="entry name" value="Metallo-dependent phosphatases"/>
    <property type="match status" value="1"/>
</dbReference>
<evidence type="ECO:0000313" key="3">
    <source>
        <dbReference type="EMBL" id="QDU34375.1"/>
    </source>
</evidence>
<dbReference type="EMBL" id="CP036425">
    <property type="protein sequence ID" value="QDU34375.1"/>
    <property type="molecule type" value="Genomic_DNA"/>
</dbReference>
<dbReference type="InterPro" id="IPR029052">
    <property type="entry name" value="Metallo-depent_PP-like"/>
</dbReference>